<evidence type="ECO:0000256" key="12">
    <source>
        <dbReference type="RuleBase" id="RU003679"/>
    </source>
</evidence>
<evidence type="ECO:0000259" key="14">
    <source>
        <dbReference type="Pfam" id="PF01301"/>
    </source>
</evidence>
<dbReference type="GO" id="GO:0048046">
    <property type="term" value="C:apoplast"/>
    <property type="evidence" value="ECO:0007669"/>
    <property type="project" value="UniProtKB-SubCell"/>
</dbReference>
<evidence type="ECO:0000256" key="4">
    <source>
        <dbReference type="ARBA" id="ARBA00012756"/>
    </source>
</evidence>
<feature type="domain" description="Beta-galactosidase galactose-binding" evidence="15">
    <location>
        <begin position="652"/>
        <end position="718"/>
    </location>
</feature>
<evidence type="ECO:0000256" key="9">
    <source>
        <dbReference type="ARBA" id="ARBA00023180"/>
    </source>
</evidence>
<proteinExistence type="inferred from homology"/>
<name>A0A2G2ZPJ1_CAPAN</name>
<dbReference type="PRINTS" id="PR00742">
    <property type="entry name" value="GLHYDRLASE35"/>
</dbReference>
<evidence type="ECO:0000256" key="3">
    <source>
        <dbReference type="ARBA" id="ARBA00009809"/>
    </source>
</evidence>
<dbReference type="InterPro" id="IPR017853">
    <property type="entry name" value="GH"/>
</dbReference>
<feature type="domain" description="Glycoside hydrolase 35 catalytic" evidence="14">
    <location>
        <begin position="391"/>
        <end position="436"/>
    </location>
</feature>
<evidence type="ECO:0000256" key="6">
    <source>
        <dbReference type="ARBA" id="ARBA00022525"/>
    </source>
</evidence>
<dbReference type="Gene3D" id="2.60.120.260">
    <property type="entry name" value="Galactose-binding domain-like"/>
    <property type="match status" value="2"/>
</dbReference>
<evidence type="ECO:0000313" key="16">
    <source>
        <dbReference type="EMBL" id="PHT83908.1"/>
    </source>
</evidence>
<comment type="caution">
    <text evidence="16">The sequence shown here is derived from an EMBL/GenBank/DDBJ whole genome shotgun (WGS) entry which is preliminary data.</text>
</comment>
<dbReference type="EC" id="3.2.1.23" evidence="4 11"/>
<evidence type="ECO:0000256" key="11">
    <source>
        <dbReference type="RuleBase" id="RU000675"/>
    </source>
</evidence>
<feature type="compositionally biased region" description="Polar residues" evidence="13">
    <location>
        <begin position="1"/>
        <end position="18"/>
    </location>
</feature>
<dbReference type="InterPro" id="IPR001944">
    <property type="entry name" value="Glycoside_Hdrlase_35"/>
</dbReference>
<dbReference type="FunFam" id="2.60.120.260:FF:000050">
    <property type="entry name" value="Beta-galactosidase"/>
    <property type="match status" value="1"/>
</dbReference>
<dbReference type="InterPro" id="IPR048913">
    <property type="entry name" value="BetaGal_gal-bd"/>
</dbReference>
<evidence type="ECO:0000256" key="7">
    <source>
        <dbReference type="ARBA" id="ARBA00022729"/>
    </source>
</evidence>
<dbReference type="GO" id="GO:0019388">
    <property type="term" value="P:galactose catabolic process"/>
    <property type="evidence" value="ECO:0000318"/>
    <property type="project" value="GO_Central"/>
</dbReference>
<comment type="similarity">
    <text evidence="3 12">Belongs to the glycosyl hydrolase 35 family.</text>
</comment>
<dbReference type="EMBL" id="AYRZ02000004">
    <property type="protein sequence ID" value="PHT83908.1"/>
    <property type="molecule type" value="Genomic_DNA"/>
</dbReference>
<dbReference type="InterPro" id="IPR031330">
    <property type="entry name" value="Gly_Hdrlase_35_cat"/>
</dbReference>
<feature type="compositionally biased region" description="Polar residues" evidence="13">
    <location>
        <begin position="30"/>
        <end position="48"/>
    </location>
</feature>
<dbReference type="SUPFAM" id="SSF51445">
    <property type="entry name" value="(Trans)glycosidases"/>
    <property type="match status" value="1"/>
</dbReference>
<dbReference type="GO" id="GO:0005773">
    <property type="term" value="C:vacuole"/>
    <property type="evidence" value="ECO:0000318"/>
    <property type="project" value="GO_Central"/>
</dbReference>
<keyword evidence="9" id="KW-0325">Glycoprotein</keyword>
<feature type="region of interest" description="Disordered" evidence="13">
    <location>
        <begin position="116"/>
        <end position="155"/>
    </location>
</feature>
<organism evidence="16 17">
    <name type="scientific">Capsicum annuum</name>
    <name type="common">Capsicum pepper</name>
    <dbReference type="NCBI Taxonomy" id="4072"/>
    <lineage>
        <taxon>Eukaryota</taxon>
        <taxon>Viridiplantae</taxon>
        <taxon>Streptophyta</taxon>
        <taxon>Embryophyta</taxon>
        <taxon>Tracheophyta</taxon>
        <taxon>Spermatophyta</taxon>
        <taxon>Magnoliopsida</taxon>
        <taxon>eudicotyledons</taxon>
        <taxon>Gunneridae</taxon>
        <taxon>Pentapetalae</taxon>
        <taxon>asterids</taxon>
        <taxon>lamiids</taxon>
        <taxon>Solanales</taxon>
        <taxon>Solanaceae</taxon>
        <taxon>Solanoideae</taxon>
        <taxon>Capsiceae</taxon>
        <taxon>Capsicum</taxon>
    </lineage>
</organism>
<dbReference type="PROSITE" id="PS01182">
    <property type="entry name" value="GLYCOSYL_HYDROL_F35"/>
    <property type="match status" value="1"/>
</dbReference>
<feature type="region of interest" description="Disordered" evidence="13">
    <location>
        <begin position="1"/>
        <end position="74"/>
    </location>
</feature>
<keyword evidence="7" id="KW-0732">Signal</keyword>
<dbReference type="InterPro" id="IPR008979">
    <property type="entry name" value="Galactose-bd-like_sf"/>
</dbReference>
<accession>A0A2G2ZPJ1</accession>
<dbReference type="Gramene" id="PHT83908">
    <property type="protein sequence ID" value="PHT83908"/>
    <property type="gene ID" value="T459_12351"/>
</dbReference>
<comment type="subcellular location">
    <subcellularLocation>
        <location evidence="2">Secreted</location>
        <location evidence="2">Extracellular space</location>
        <location evidence="2">Apoplast</location>
    </subcellularLocation>
</comment>
<feature type="domain" description="Glycoside hydrolase 35 catalytic" evidence="14">
    <location>
        <begin position="296"/>
        <end position="389"/>
    </location>
</feature>
<keyword evidence="17" id="KW-1185">Reference proteome</keyword>
<dbReference type="Proteomes" id="UP000222542">
    <property type="component" value="Unassembled WGS sequence"/>
</dbReference>
<dbReference type="Pfam" id="PF01301">
    <property type="entry name" value="Glyco_hydro_35"/>
    <property type="match status" value="2"/>
</dbReference>
<dbReference type="GO" id="GO:0004565">
    <property type="term" value="F:beta-galactosidase activity"/>
    <property type="evidence" value="ECO:0000318"/>
    <property type="project" value="GO_Central"/>
</dbReference>
<dbReference type="AlphaFoldDB" id="A0A2G2ZPJ1"/>
<dbReference type="Gene3D" id="3.20.20.80">
    <property type="entry name" value="Glycosidases"/>
    <property type="match status" value="2"/>
</dbReference>
<evidence type="ECO:0000256" key="2">
    <source>
        <dbReference type="ARBA" id="ARBA00004271"/>
    </source>
</evidence>
<reference evidence="16 17" key="2">
    <citation type="journal article" date="2017" name="Genome Biol.">
        <title>New reference genome sequences of hot pepper reveal the massive evolution of plant disease-resistance genes by retroduplication.</title>
        <authorList>
            <person name="Kim S."/>
            <person name="Park J."/>
            <person name="Yeom S.I."/>
            <person name="Kim Y.M."/>
            <person name="Seo E."/>
            <person name="Kim K.T."/>
            <person name="Kim M.S."/>
            <person name="Lee J.M."/>
            <person name="Cheong K."/>
            <person name="Shin H.S."/>
            <person name="Kim S.B."/>
            <person name="Han K."/>
            <person name="Lee J."/>
            <person name="Park M."/>
            <person name="Lee H.A."/>
            <person name="Lee H.Y."/>
            <person name="Lee Y."/>
            <person name="Oh S."/>
            <person name="Lee J.H."/>
            <person name="Choi E."/>
            <person name="Choi E."/>
            <person name="Lee S.E."/>
            <person name="Jeon J."/>
            <person name="Kim H."/>
            <person name="Choi G."/>
            <person name="Song H."/>
            <person name="Lee J."/>
            <person name="Lee S.C."/>
            <person name="Kwon J.K."/>
            <person name="Lee H.Y."/>
            <person name="Koo N."/>
            <person name="Hong Y."/>
            <person name="Kim R.W."/>
            <person name="Kang W.H."/>
            <person name="Huh J.H."/>
            <person name="Kang B.C."/>
            <person name="Yang T.J."/>
            <person name="Lee Y.H."/>
            <person name="Bennetzen J.L."/>
            <person name="Choi D."/>
        </authorList>
    </citation>
    <scope>NUCLEOTIDE SEQUENCE [LARGE SCALE GENOMIC DNA]</scope>
    <source>
        <strain evidence="17">cv. CM334</strain>
    </source>
</reference>
<evidence type="ECO:0000313" key="17">
    <source>
        <dbReference type="Proteomes" id="UP000222542"/>
    </source>
</evidence>
<dbReference type="InterPro" id="IPR019801">
    <property type="entry name" value="Glyco_hydro_35_CS"/>
</dbReference>
<dbReference type="GO" id="GO:0009827">
    <property type="term" value="P:plant-type cell wall modification"/>
    <property type="evidence" value="ECO:0000318"/>
    <property type="project" value="GO_Central"/>
</dbReference>
<keyword evidence="8 11" id="KW-0378">Hydrolase</keyword>
<evidence type="ECO:0000256" key="13">
    <source>
        <dbReference type="SAM" id="MobiDB-lite"/>
    </source>
</evidence>
<comment type="catalytic activity">
    <reaction evidence="1 11">
        <text>Hydrolysis of terminal non-reducing beta-D-galactose residues in beta-D-galactosides.</text>
        <dbReference type="EC" id="3.2.1.23"/>
    </reaction>
</comment>
<keyword evidence="10 11" id="KW-0326">Glycosidase</keyword>
<reference evidence="16 17" key="1">
    <citation type="journal article" date="2014" name="Nat. Genet.">
        <title>Genome sequence of the hot pepper provides insights into the evolution of pungency in Capsicum species.</title>
        <authorList>
            <person name="Kim S."/>
            <person name="Park M."/>
            <person name="Yeom S.I."/>
            <person name="Kim Y.M."/>
            <person name="Lee J.M."/>
            <person name="Lee H.A."/>
            <person name="Seo E."/>
            <person name="Choi J."/>
            <person name="Cheong K."/>
            <person name="Kim K.T."/>
            <person name="Jung K."/>
            <person name="Lee G.W."/>
            <person name="Oh S.K."/>
            <person name="Bae C."/>
            <person name="Kim S.B."/>
            <person name="Lee H.Y."/>
            <person name="Kim S.Y."/>
            <person name="Kim M.S."/>
            <person name="Kang B.C."/>
            <person name="Jo Y.D."/>
            <person name="Yang H.B."/>
            <person name="Jeong H.J."/>
            <person name="Kang W.H."/>
            <person name="Kwon J.K."/>
            <person name="Shin C."/>
            <person name="Lim J.Y."/>
            <person name="Park J.H."/>
            <person name="Huh J.H."/>
            <person name="Kim J.S."/>
            <person name="Kim B.D."/>
            <person name="Cohen O."/>
            <person name="Paran I."/>
            <person name="Suh M.C."/>
            <person name="Lee S.B."/>
            <person name="Kim Y.K."/>
            <person name="Shin Y."/>
            <person name="Noh S.J."/>
            <person name="Park J."/>
            <person name="Seo Y.S."/>
            <person name="Kwon S.Y."/>
            <person name="Kim H.A."/>
            <person name="Park J.M."/>
            <person name="Kim H.J."/>
            <person name="Choi S.B."/>
            <person name="Bosland P.W."/>
            <person name="Reeves G."/>
            <person name="Jo S.H."/>
            <person name="Lee B.W."/>
            <person name="Cho H.T."/>
            <person name="Choi H.S."/>
            <person name="Lee M.S."/>
            <person name="Yu Y."/>
            <person name="Do Choi Y."/>
            <person name="Park B.S."/>
            <person name="van Deynze A."/>
            <person name="Ashrafi H."/>
            <person name="Hill T."/>
            <person name="Kim W.T."/>
            <person name="Pai H.S."/>
            <person name="Ahn H.K."/>
            <person name="Yeam I."/>
            <person name="Giovannoni J.J."/>
            <person name="Rose J.K."/>
            <person name="Sorensen I."/>
            <person name="Lee S.J."/>
            <person name="Kim R.W."/>
            <person name="Choi I.Y."/>
            <person name="Choi B.S."/>
            <person name="Lim J.S."/>
            <person name="Lee Y.H."/>
            <person name="Choi D."/>
        </authorList>
    </citation>
    <scope>NUCLEOTIDE SEQUENCE [LARGE SCALE GENOMIC DNA]</scope>
    <source>
        <strain evidence="17">cv. CM334</strain>
    </source>
</reference>
<evidence type="ECO:0000259" key="15">
    <source>
        <dbReference type="Pfam" id="PF21467"/>
    </source>
</evidence>
<keyword evidence="5" id="KW-0052">Apoplast</keyword>
<protein>
    <recommendedName>
        <fullName evidence="4 11">Beta-galactosidase</fullName>
        <ecNumber evidence="4 11">3.2.1.23</ecNumber>
    </recommendedName>
</protein>
<evidence type="ECO:0000256" key="5">
    <source>
        <dbReference type="ARBA" id="ARBA00022523"/>
    </source>
</evidence>
<dbReference type="Pfam" id="PF21467">
    <property type="entry name" value="BetaGal_gal-bd"/>
    <property type="match status" value="1"/>
</dbReference>
<evidence type="ECO:0000256" key="8">
    <source>
        <dbReference type="ARBA" id="ARBA00022801"/>
    </source>
</evidence>
<gene>
    <name evidence="16" type="ORF">T459_12351</name>
</gene>
<keyword evidence="6" id="KW-0964">Secreted</keyword>
<feature type="compositionally biased region" description="Basic and acidic residues" evidence="13">
    <location>
        <begin position="50"/>
        <end position="72"/>
    </location>
</feature>
<dbReference type="GO" id="GO:0009505">
    <property type="term" value="C:plant-type cell wall"/>
    <property type="evidence" value="ECO:0000318"/>
    <property type="project" value="GO_Central"/>
</dbReference>
<evidence type="ECO:0000256" key="1">
    <source>
        <dbReference type="ARBA" id="ARBA00001412"/>
    </source>
</evidence>
<sequence>MDANQEKGQPNGIKNTPGNKGIEPNDINKGITNLQIINDQISRHSNQIDPYKKNDKNKHTDDEINSRKDNDIHNNSNLHKYAIELKNAHNNYLRLISGTSLEKDQANEDVIMGTHGHLSESSYEDDGAEPSSKDEKYEDEMSSEESDEFESLDSESFHNEDYLDNLDSQTTNNYAAHLIGNFIPQTLVEVNISFEMDRIIHTTYFSPREKERERGDSESLKIMMKKLEAYGNILGQLINKLKSDFYVSFEDGDPRISNISQITGFKQVVMVGIVVTVMMVVIDSDGGDCDVMLLNLHDVPGVVFRSNNEPFKFYMQNFTTMMVNLMKSEGIYASQGGPIILSQIENEYRNVEKAFREYGPPYVRWAAEMAVGLQTGLPWCMCKQDDAPDPLYHGGTNFGRTAAEYMITSYYDQAPLDEYGLIRQPKWGHLKELHEAMKLCSETILSVFPSMQSLGEQQEVSTQFNARTAIPAFKFDSAEKWEQFEEVIPQFDDTSLRSDILLEHMNTTKDVSDYLWYTSSIQQDSMEQQSTLSVKSLGHVLHAFVNGEHVGSAHGQFRKTSFTLESTVSLNKGTNNISLISATVGLPNSGSFLERRTLGVESVITQDSKEAKDITNYSWGYQVGLLGEKLQLYSSEGSKSADWSSLASSQPLTWYKSVFDAPKGDDPVALNLGSMGKGEAWVNGQSIGRYWVSFQTLAGIPSQTCYNVPRSFLQPGDNLLVLFEEETGNPLDITLDTISVSKPPLRK</sequence>
<dbReference type="PANTHER" id="PTHR23421">
    <property type="entry name" value="BETA-GALACTOSIDASE RELATED"/>
    <property type="match status" value="1"/>
</dbReference>
<dbReference type="SUPFAM" id="SSF49785">
    <property type="entry name" value="Galactose-binding domain-like"/>
    <property type="match status" value="2"/>
</dbReference>
<feature type="compositionally biased region" description="Acidic residues" evidence="13">
    <location>
        <begin position="137"/>
        <end position="153"/>
    </location>
</feature>
<evidence type="ECO:0000256" key="10">
    <source>
        <dbReference type="ARBA" id="ARBA00023295"/>
    </source>
</evidence>